<dbReference type="PANTHER" id="PTHR11709">
    <property type="entry name" value="MULTI-COPPER OXIDASE"/>
    <property type="match status" value="1"/>
</dbReference>
<evidence type="ECO:0000256" key="1">
    <source>
        <dbReference type="ARBA" id="ARBA00022723"/>
    </source>
</evidence>
<evidence type="ECO:0000256" key="2">
    <source>
        <dbReference type="ARBA" id="ARBA00023002"/>
    </source>
</evidence>
<feature type="signal peptide" evidence="4">
    <location>
        <begin position="1"/>
        <end position="25"/>
    </location>
</feature>
<name>A0A2W4R9D4_9GAMM</name>
<feature type="compositionally biased region" description="Basic and acidic residues" evidence="3">
    <location>
        <begin position="260"/>
        <end position="272"/>
    </location>
</feature>
<feature type="domain" description="Plastocyanin-like" evidence="5">
    <location>
        <begin position="286"/>
        <end position="376"/>
    </location>
</feature>
<dbReference type="Pfam" id="PF00394">
    <property type="entry name" value="Cu-oxidase"/>
    <property type="match status" value="1"/>
</dbReference>
<keyword evidence="2" id="KW-0560">Oxidoreductase</keyword>
<dbReference type="SUPFAM" id="SSF49503">
    <property type="entry name" value="Cupredoxins"/>
    <property type="match status" value="3"/>
</dbReference>
<dbReference type="InterPro" id="IPR011706">
    <property type="entry name" value="Cu-oxidase_C"/>
</dbReference>
<gene>
    <name evidence="8" type="ORF">DM484_09865</name>
</gene>
<dbReference type="InterPro" id="IPR011707">
    <property type="entry name" value="Cu-oxidase-like_N"/>
</dbReference>
<feature type="chain" id="PRO_5016088117" evidence="4">
    <location>
        <begin position="26"/>
        <end position="581"/>
    </location>
</feature>
<dbReference type="GO" id="GO:0005507">
    <property type="term" value="F:copper ion binding"/>
    <property type="evidence" value="ECO:0007669"/>
    <property type="project" value="InterPro"/>
</dbReference>
<proteinExistence type="predicted"/>
<dbReference type="InterPro" id="IPR002355">
    <property type="entry name" value="Cu_oxidase_Cu_BS"/>
</dbReference>
<keyword evidence="1" id="KW-0479">Metal-binding</keyword>
<dbReference type="PANTHER" id="PTHR11709:SF518">
    <property type="entry name" value="MULTICOPPER OXIDASE"/>
    <property type="match status" value="1"/>
</dbReference>
<dbReference type="Proteomes" id="UP000249396">
    <property type="component" value="Unassembled WGS sequence"/>
</dbReference>
<accession>A0A2W4R9D4</accession>
<evidence type="ECO:0000256" key="3">
    <source>
        <dbReference type="SAM" id="MobiDB-lite"/>
    </source>
</evidence>
<evidence type="ECO:0000259" key="6">
    <source>
        <dbReference type="Pfam" id="PF07731"/>
    </source>
</evidence>
<dbReference type="Gene3D" id="2.60.40.420">
    <property type="entry name" value="Cupredoxins - blue copper proteins"/>
    <property type="match status" value="3"/>
</dbReference>
<evidence type="ECO:0000313" key="8">
    <source>
        <dbReference type="EMBL" id="PZN80522.1"/>
    </source>
</evidence>
<dbReference type="GO" id="GO:0016491">
    <property type="term" value="F:oxidoreductase activity"/>
    <property type="evidence" value="ECO:0007669"/>
    <property type="project" value="UniProtKB-KW"/>
</dbReference>
<dbReference type="InterPro" id="IPR008972">
    <property type="entry name" value="Cupredoxin"/>
</dbReference>
<evidence type="ECO:0000259" key="7">
    <source>
        <dbReference type="Pfam" id="PF07732"/>
    </source>
</evidence>
<feature type="domain" description="Plastocyanin-like" evidence="6">
    <location>
        <begin position="467"/>
        <end position="564"/>
    </location>
</feature>
<organism evidence="8 9">
    <name type="scientific">Candidatus Methylumidiphilus alinenensis</name>
    <dbReference type="NCBI Taxonomy" id="2202197"/>
    <lineage>
        <taxon>Bacteria</taxon>
        <taxon>Pseudomonadati</taxon>
        <taxon>Pseudomonadota</taxon>
        <taxon>Gammaproteobacteria</taxon>
        <taxon>Methylococcales</taxon>
        <taxon>Candidatus Methylumidiphilus</taxon>
    </lineage>
</organism>
<protein>
    <submittedName>
        <fullName evidence="8">Copper oxidase</fullName>
    </submittedName>
</protein>
<dbReference type="CDD" id="cd13853">
    <property type="entry name" value="CuRO_1_Tth-MCO_like"/>
    <property type="match status" value="1"/>
</dbReference>
<feature type="region of interest" description="Disordered" evidence="3">
    <location>
        <begin position="251"/>
        <end position="272"/>
    </location>
</feature>
<reference evidence="8 9" key="1">
    <citation type="journal article" date="2018" name="Aquat. Microb. Ecol.">
        <title>Gammaproteobacterial methanotrophs dominate.</title>
        <authorList>
            <person name="Rissanen A.J."/>
            <person name="Saarenheimo J."/>
            <person name="Tiirola M."/>
            <person name="Peura S."/>
            <person name="Aalto S.L."/>
            <person name="Karvinen A."/>
            <person name="Nykanen H."/>
        </authorList>
    </citation>
    <scope>NUCLEOTIDE SEQUENCE [LARGE SCALE GENOMIC DNA]</scope>
    <source>
        <strain evidence="8">AMbin10</strain>
    </source>
</reference>
<dbReference type="CDD" id="cd13900">
    <property type="entry name" value="CuRO_3_Tth-MCO_like"/>
    <property type="match status" value="1"/>
</dbReference>
<dbReference type="EMBL" id="QJPH01000283">
    <property type="protein sequence ID" value="PZN80522.1"/>
    <property type="molecule type" value="Genomic_DNA"/>
</dbReference>
<evidence type="ECO:0000313" key="9">
    <source>
        <dbReference type="Proteomes" id="UP000249396"/>
    </source>
</evidence>
<dbReference type="InterPro" id="IPR001117">
    <property type="entry name" value="Cu-oxidase_2nd"/>
</dbReference>
<dbReference type="Pfam" id="PF07732">
    <property type="entry name" value="Cu-oxidase_3"/>
    <property type="match status" value="1"/>
</dbReference>
<dbReference type="AlphaFoldDB" id="A0A2W4R9D4"/>
<evidence type="ECO:0000256" key="4">
    <source>
        <dbReference type="SAM" id="SignalP"/>
    </source>
</evidence>
<feature type="domain" description="Plastocyanin-like" evidence="7">
    <location>
        <begin position="139"/>
        <end position="212"/>
    </location>
</feature>
<dbReference type="InterPro" id="IPR045087">
    <property type="entry name" value="Cu-oxidase_fam"/>
</dbReference>
<dbReference type="PROSITE" id="PS00080">
    <property type="entry name" value="MULTICOPPER_OXIDASE2"/>
    <property type="match status" value="1"/>
</dbReference>
<keyword evidence="4" id="KW-0732">Signal</keyword>
<dbReference type="Pfam" id="PF07731">
    <property type="entry name" value="Cu-oxidase_2"/>
    <property type="match status" value="1"/>
</dbReference>
<evidence type="ECO:0000259" key="5">
    <source>
        <dbReference type="Pfam" id="PF00394"/>
    </source>
</evidence>
<comment type="caution">
    <text evidence="8">The sequence shown here is derived from an EMBL/GenBank/DDBJ whole genome shotgun (WGS) entry which is preliminary data.</text>
</comment>
<sequence>MLKNCHFSATALAVCWFLTSAQAVADAVDPHCLFTEIDVNQYGKKPFANPATINSQQGKLVSTLQIAYTDKSKTSIGGCPVKLRSYNEQLVGPTLRVRPGETMNILLQNRLPKETPQEIADQFQQESSQAWLGTRPHSYNTTNLHTHGLHVSPTGNSDNVLLAVLPQTELPYEIKVPLNHPPGTYWYHAHAHGSVAIQVSSGMAGAIVIDDDPDQLPPALRDASRPEHEKVMVFQTTFYDTQGEVNHITSFFPDPSRSPDQGRKNCSESNPDKDSLCTWGFSNRLITINGQIVPKITMRPGEVQRWRLVDTAYRESIQLRLEGHDLHEIAIDGIYHDKIDIWSEQACIQDPKTRCLNLQPGYRSDVLVKAATPGVYRLIDVPSSPEASVLIAAEFMGLLGAPKEAEHVLAEVVVEGQPMDMALPTSEQIASLAPFKGVKLKDRAIGQQTVQFSIGSDLNPDPAKQRNYFQVNYQAFDPSKVRKLQLGAIDRWNLKGQGHVFHIHVNPFQWERSGPDGNPEWVWKDTLFVSAKGEQVYTQYLDYLGQFVMHCHILDHEDLGMMEVDQVVEGENLAKHGAGIH</sequence>